<name>A0A1G1WG82_9BACT</name>
<keyword evidence="1" id="KW-1133">Transmembrane helix</keyword>
<dbReference type="EMBL" id="MHCS01000012">
    <property type="protein sequence ID" value="OGY26729.1"/>
    <property type="molecule type" value="Genomic_DNA"/>
</dbReference>
<reference evidence="2 3" key="1">
    <citation type="journal article" date="2016" name="Nat. Commun.">
        <title>Thousands of microbial genomes shed light on interconnected biogeochemical processes in an aquifer system.</title>
        <authorList>
            <person name="Anantharaman K."/>
            <person name="Brown C.T."/>
            <person name="Hug L.A."/>
            <person name="Sharon I."/>
            <person name="Castelle C.J."/>
            <person name="Probst A.J."/>
            <person name="Thomas B.C."/>
            <person name="Singh A."/>
            <person name="Wilkins M.J."/>
            <person name="Karaoz U."/>
            <person name="Brodie E.L."/>
            <person name="Williams K.H."/>
            <person name="Hubbard S.S."/>
            <person name="Banfield J.F."/>
        </authorList>
    </citation>
    <scope>NUCLEOTIDE SEQUENCE [LARGE SCALE GENOMIC DNA]</scope>
</reference>
<feature type="transmembrane region" description="Helical" evidence="1">
    <location>
        <begin position="7"/>
        <end position="26"/>
    </location>
</feature>
<evidence type="ECO:0000256" key="1">
    <source>
        <dbReference type="SAM" id="Phobius"/>
    </source>
</evidence>
<gene>
    <name evidence="2" type="ORF">A2Z11_00310</name>
</gene>
<feature type="transmembrane region" description="Helical" evidence="1">
    <location>
        <begin position="195"/>
        <end position="218"/>
    </location>
</feature>
<protein>
    <submittedName>
        <fullName evidence="2">Uncharacterized protein</fullName>
    </submittedName>
</protein>
<keyword evidence="1" id="KW-0472">Membrane</keyword>
<proteinExistence type="predicted"/>
<comment type="caution">
    <text evidence="2">The sequence shown here is derived from an EMBL/GenBank/DDBJ whole genome shotgun (WGS) entry which is preliminary data.</text>
</comment>
<evidence type="ECO:0000313" key="3">
    <source>
        <dbReference type="Proteomes" id="UP000176389"/>
    </source>
</evidence>
<evidence type="ECO:0000313" key="2">
    <source>
        <dbReference type="EMBL" id="OGY26729.1"/>
    </source>
</evidence>
<dbReference type="AlphaFoldDB" id="A0A1G1WG82"/>
<keyword evidence="1" id="KW-0812">Transmembrane</keyword>
<feature type="transmembrane region" description="Helical" evidence="1">
    <location>
        <begin position="163"/>
        <end position="183"/>
    </location>
</feature>
<organism evidence="2 3">
    <name type="scientific">Candidatus Woykebacteria bacterium RBG_16_43_9</name>
    <dbReference type="NCBI Taxonomy" id="1802596"/>
    <lineage>
        <taxon>Bacteria</taxon>
        <taxon>Candidatus Woykeibacteriota</taxon>
    </lineage>
</organism>
<sequence length="293" mass="33239">MRGFFTVILFTVFIFTFPLAIFTFWVNSVLNPSYIKKDLVDSKIYSVAAKNLPQSISGPTGENQEQLVPDEYEAEFKKFIEKEVTAPYLQQKVEPFIDDVFTWLVGKTEETPQISLADLSTKLENLPVGRLLPPEIDNVINRPIKFEPKERYQFRSWYQTLNMLPIIMTIVSVISLLLILLLAKGWRSKLRRASLVLFITTIFGFLSVVVVVGLGSLMGGMLSGFFDTPEFKDFSEPVKHLVSQFPLDLSIRLAITYLGTIVTSLLLFIISFFFDRKGKEAPATAQTEANSKK</sequence>
<accession>A0A1G1WG82</accession>
<dbReference type="Proteomes" id="UP000176389">
    <property type="component" value="Unassembled WGS sequence"/>
</dbReference>
<feature type="transmembrane region" description="Helical" evidence="1">
    <location>
        <begin position="254"/>
        <end position="274"/>
    </location>
</feature>